<comment type="similarity">
    <text evidence="2">Belongs to the RRP4 family.</text>
</comment>
<dbReference type="RefSeq" id="XP_025545910.1">
    <property type="nucleotide sequence ID" value="XM_025692235.1"/>
</dbReference>
<keyword evidence="3" id="KW-0698">rRNA processing</keyword>
<feature type="domain" description="INO80 complex subunit 3-like middle region" evidence="11">
    <location>
        <begin position="155"/>
        <end position="251"/>
    </location>
</feature>
<dbReference type="GO" id="GO:0071028">
    <property type="term" value="P:nuclear mRNA surveillance"/>
    <property type="evidence" value="ECO:0007669"/>
    <property type="project" value="UniProtKB-ARBA"/>
</dbReference>
<sequence length="732" mass="79886">MSQPLDETRSVAESLPDAPARPSYKSFKKKFAKLKMRFEVQMGESEALIREGLRIEDLSKRIQEQNDQLLEVLLEFNDSLHVSPSLRYDLSAPEDETFLPPPDRDIPASYNDPAIAGSMLKDAKGRMAAGRMTAHAYRELEDDVRRSKAFAPHLHYTTLTQVPHSAPLPDNEPEEQYPAHELGFLTPEHEAEYYLALDAKLGDEHAIEQLVSMPNKSSFVERARDANLRIPISVHNWLRRNQPQIFLQDNENASEKSGSRPSRASKRAIAQARKDEDLYDDDGSFLETASTTGGAKGKRKRDEDSGYRPKGGSSRSSRKKKDDDGSTPAKRASKRASGVPFSSNFGKMAITILPPVVEDVNPPTWDSDSDAMSVDSDGGVELAADNASRPSKRQRLVEGTDIGAGVLTPGEVVTDDPQWMRGHGTYTNPLSTSIIATVAGTVQKTNKLLSVQPLRARYTPEIGDLVVGRIVEVQSRRWKVDVAAPLLAQLPLSAINLPGGILRRRTSADELQIRTFFSEGDLVVAEVQSVHSDGGASLHTRSLKYGKLRNGVFLAVTGTGGSGASSSTVKGGVGSAAAATGAVGGVVRSRRQVWTVSTANGGGDVDVILGVNGYIWISKHADGATAASSTTENVSITRMEEMVSSSIYSSQNDEIPPQTRREIARLAQCIRVLVNGGIRVDEETVMSAYEASLQVDLEIGDDEDEDDRRREGREYLEGSKAQRVLELVLQRK</sequence>
<dbReference type="Pfam" id="PF14382">
    <property type="entry name" value="ECR1_N"/>
    <property type="match status" value="1"/>
</dbReference>
<dbReference type="PANTHER" id="PTHR21321:SF4">
    <property type="entry name" value="EXOSOME COMPLEX COMPONENT RRP4"/>
    <property type="match status" value="1"/>
</dbReference>
<dbReference type="SUPFAM" id="SSF50249">
    <property type="entry name" value="Nucleic acid-binding proteins"/>
    <property type="match status" value="1"/>
</dbReference>
<feature type="compositionally biased region" description="Basic and acidic residues" evidence="7">
    <location>
        <begin position="1"/>
        <end position="10"/>
    </location>
</feature>
<evidence type="ECO:0000256" key="3">
    <source>
        <dbReference type="ARBA" id="ARBA00022552"/>
    </source>
</evidence>
<dbReference type="PANTHER" id="PTHR21321">
    <property type="entry name" value="PNAS-3 RELATED"/>
    <property type="match status" value="1"/>
</dbReference>
<comment type="subcellular location">
    <subcellularLocation>
        <location evidence="1">Nucleus</location>
    </subcellularLocation>
</comment>
<dbReference type="SUPFAM" id="SSF54791">
    <property type="entry name" value="Eukaryotic type KH-domain (KH-domain type I)"/>
    <property type="match status" value="1"/>
</dbReference>
<dbReference type="Gene3D" id="2.40.50.140">
    <property type="entry name" value="Nucleic acid-binding proteins"/>
    <property type="match status" value="1"/>
</dbReference>
<protein>
    <submittedName>
        <fullName evidence="12">Uncharacterized protein</fullName>
    </submittedName>
</protein>
<dbReference type="SUPFAM" id="SSF110324">
    <property type="entry name" value="Ribosomal L27 protein-like"/>
    <property type="match status" value="1"/>
</dbReference>
<dbReference type="InterPro" id="IPR012340">
    <property type="entry name" value="NA-bd_OB-fold"/>
</dbReference>
<evidence type="ECO:0000256" key="6">
    <source>
        <dbReference type="ARBA" id="ARBA00023242"/>
    </source>
</evidence>
<dbReference type="GO" id="GO:0003723">
    <property type="term" value="F:RNA binding"/>
    <property type="evidence" value="ECO:0007669"/>
    <property type="project" value="UniProtKB-KW"/>
</dbReference>
<dbReference type="GO" id="GO:0071038">
    <property type="term" value="P:TRAMP-dependent tRNA surveillance pathway"/>
    <property type="evidence" value="ECO:0007669"/>
    <property type="project" value="TreeGrafter"/>
</dbReference>
<dbReference type="GO" id="GO:0034475">
    <property type="term" value="P:U4 snRNA 3'-end processing"/>
    <property type="evidence" value="ECO:0007669"/>
    <property type="project" value="TreeGrafter"/>
</dbReference>
<evidence type="ECO:0000259" key="11">
    <source>
        <dbReference type="Pfam" id="PF24244"/>
    </source>
</evidence>
<dbReference type="Pfam" id="PF24244">
    <property type="entry name" value="Iec3-like_M"/>
    <property type="match status" value="1"/>
</dbReference>
<organism evidence="12 13">
    <name type="scientific">Aspergillus homomorphus (strain CBS 101889)</name>
    <dbReference type="NCBI Taxonomy" id="1450537"/>
    <lineage>
        <taxon>Eukaryota</taxon>
        <taxon>Fungi</taxon>
        <taxon>Dikarya</taxon>
        <taxon>Ascomycota</taxon>
        <taxon>Pezizomycotina</taxon>
        <taxon>Eurotiomycetes</taxon>
        <taxon>Eurotiomycetidae</taxon>
        <taxon>Eurotiales</taxon>
        <taxon>Aspergillaceae</taxon>
        <taxon>Aspergillus</taxon>
        <taxon>Aspergillus subgen. Circumdati</taxon>
    </lineage>
</organism>
<dbReference type="GeneID" id="37196524"/>
<keyword evidence="6" id="KW-0539">Nucleus</keyword>
<dbReference type="InterPro" id="IPR036612">
    <property type="entry name" value="KH_dom_type_1_sf"/>
</dbReference>
<dbReference type="Pfam" id="PF21266">
    <property type="entry name" value="S1_RRP4"/>
    <property type="match status" value="1"/>
</dbReference>
<dbReference type="GO" id="GO:0000176">
    <property type="term" value="C:nuclear exosome (RNase complex)"/>
    <property type="evidence" value="ECO:0007669"/>
    <property type="project" value="UniProtKB-ARBA"/>
</dbReference>
<dbReference type="CDD" id="cd22525">
    <property type="entry name" value="KH-I_Rrp4_eukar"/>
    <property type="match status" value="1"/>
</dbReference>
<dbReference type="Gene3D" id="2.40.50.100">
    <property type="match status" value="1"/>
</dbReference>
<dbReference type="GO" id="GO:0071051">
    <property type="term" value="P:poly(A)-dependent snoRNA 3'-end processing"/>
    <property type="evidence" value="ECO:0007669"/>
    <property type="project" value="TreeGrafter"/>
</dbReference>
<evidence type="ECO:0000256" key="1">
    <source>
        <dbReference type="ARBA" id="ARBA00004123"/>
    </source>
</evidence>
<evidence type="ECO:0000256" key="5">
    <source>
        <dbReference type="ARBA" id="ARBA00022884"/>
    </source>
</evidence>
<reference evidence="12 13" key="1">
    <citation type="submission" date="2018-02" db="EMBL/GenBank/DDBJ databases">
        <title>The genomes of Aspergillus section Nigri reveals drivers in fungal speciation.</title>
        <authorList>
            <consortium name="DOE Joint Genome Institute"/>
            <person name="Vesth T.C."/>
            <person name="Nybo J."/>
            <person name="Theobald S."/>
            <person name="Brandl J."/>
            <person name="Frisvad J.C."/>
            <person name="Nielsen K.F."/>
            <person name="Lyhne E.K."/>
            <person name="Kogle M.E."/>
            <person name="Kuo A."/>
            <person name="Riley R."/>
            <person name="Clum A."/>
            <person name="Nolan M."/>
            <person name="Lipzen A."/>
            <person name="Salamov A."/>
            <person name="Henrissat B."/>
            <person name="Wiebenga A."/>
            <person name="De vries R.P."/>
            <person name="Grigoriev I.V."/>
            <person name="Mortensen U.H."/>
            <person name="Andersen M.R."/>
            <person name="Baker S.E."/>
        </authorList>
    </citation>
    <scope>NUCLEOTIDE SEQUENCE [LARGE SCALE GENOMIC DNA]</scope>
    <source>
        <strain evidence="12 13">CBS 101889</strain>
    </source>
</reference>
<dbReference type="STRING" id="1450537.A0A395HGI3"/>
<evidence type="ECO:0000259" key="8">
    <source>
        <dbReference type="Pfam" id="PF14382"/>
    </source>
</evidence>
<evidence type="ECO:0000256" key="2">
    <source>
        <dbReference type="ARBA" id="ARBA00009155"/>
    </source>
</evidence>
<feature type="region of interest" description="Disordered" evidence="7">
    <location>
        <begin position="248"/>
        <end position="341"/>
    </location>
</feature>
<dbReference type="InterPro" id="IPR048565">
    <property type="entry name" value="S1_RRP4"/>
</dbReference>
<dbReference type="GO" id="GO:0071034">
    <property type="term" value="P:CUT catabolic process"/>
    <property type="evidence" value="ECO:0007669"/>
    <property type="project" value="TreeGrafter"/>
</dbReference>
<dbReference type="GO" id="GO:0031011">
    <property type="term" value="C:Ino80 complex"/>
    <property type="evidence" value="ECO:0007669"/>
    <property type="project" value="InterPro"/>
</dbReference>
<evidence type="ECO:0000256" key="7">
    <source>
        <dbReference type="SAM" id="MobiDB-lite"/>
    </source>
</evidence>
<gene>
    <name evidence="12" type="ORF">BO97DRAFT_358031</name>
</gene>
<feature type="domain" description="INO80 complex subunit 3 N-terminal" evidence="9">
    <location>
        <begin position="25"/>
        <end position="94"/>
    </location>
</feature>
<keyword evidence="13" id="KW-1185">Reference proteome</keyword>
<keyword evidence="4" id="KW-0271">Exosome</keyword>
<dbReference type="AlphaFoldDB" id="A0A395HGI3"/>
<dbReference type="EMBL" id="KZ824356">
    <property type="protein sequence ID" value="RAL06756.1"/>
    <property type="molecule type" value="Genomic_DNA"/>
</dbReference>
<evidence type="ECO:0000313" key="12">
    <source>
        <dbReference type="EMBL" id="RAL06756.1"/>
    </source>
</evidence>
<name>A0A395HGI3_ASPHC</name>
<proteinExistence type="inferred from homology"/>
<evidence type="ECO:0000256" key="4">
    <source>
        <dbReference type="ARBA" id="ARBA00022835"/>
    </source>
</evidence>
<evidence type="ECO:0000259" key="10">
    <source>
        <dbReference type="Pfam" id="PF21266"/>
    </source>
</evidence>
<dbReference type="InterPro" id="IPR026699">
    <property type="entry name" value="Exosome_RNA_bind1/RRP40/RRP4"/>
</dbReference>
<feature type="domain" description="RRP4 S1" evidence="10">
    <location>
        <begin position="457"/>
        <end position="529"/>
    </location>
</feature>
<dbReference type="VEuPathDB" id="FungiDB:BO97DRAFT_358031"/>
<dbReference type="FunFam" id="2.40.50.140:FF:000038">
    <property type="entry name" value="Exosome complex component RRP4"/>
    <property type="match status" value="1"/>
</dbReference>
<dbReference type="GO" id="GO:0000177">
    <property type="term" value="C:cytoplasmic exosome (RNase complex)"/>
    <property type="evidence" value="ECO:0007669"/>
    <property type="project" value="TreeGrafter"/>
</dbReference>
<dbReference type="CDD" id="cd05789">
    <property type="entry name" value="S1_Rrp4"/>
    <property type="match status" value="1"/>
</dbReference>
<dbReference type="GO" id="GO:0006338">
    <property type="term" value="P:chromatin remodeling"/>
    <property type="evidence" value="ECO:0007669"/>
    <property type="project" value="InterPro"/>
</dbReference>
<dbReference type="InterPro" id="IPR055449">
    <property type="entry name" value="Iec3-like_M"/>
</dbReference>
<dbReference type="Pfam" id="PF14612">
    <property type="entry name" value="Ino80_Iec3"/>
    <property type="match status" value="1"/>
</dbReference>
<dbReference type="GO" id="GO:0071035">
    <property type="term" value="P:nuclear polyadenylation-dependent rRNA catabolic process"/>
    <property type="evidence" value="ECO:0007669"/>
    <property type="project" value="TreeGrafter"/>
</dbReference>
<feature type="region of interest" description="Disordered" evidence="7">
    <location>
        <begin position="1"/>
        <end position="23"/>
    </location>
</feature>
<dbReference type="InterPro" id="IPR032742">
    <property type="entry name" value="Iec3_N"/>
</dbReference>
<dbReference type="InterPro" id="IPR025721">
    <property type="entry name" value="Exosome_cplx_N_dom"/>
</dbReference>
<accession>A0A395HGI3</accession>
<feature type="domain" description="Exosome complex component N-terminal" evidence="8">
    <location>
        <begin position="408"/>
        <end position="445"/>
    </location>
</feature>
<evidence type="ECO:0000313" key="13">
    <source>
        <dbReference type="Proteomes" id="UP000248961"/>
    </source>
</evidence>
<keyword evidence="5" id="KW-0694">RNA-binding</keyword>
<dbReference type="OrthoDB" id="1650at2759"/>
<evidence type="ECO:0000259" key="9">
    <source>
        <dbReference type="Pfam" id="PF14612"/>
    </source>
</evidence>
<dbReference type="GO" id="GO:0000467">
    <property type="term" value="P:exonucleolytic trimming to generate mature 3'-end of 5.8S rRNA from tricistronic rRNA transcript (SSU-rRNA, 5.8S rRNA, LSU-rRNA)"/>
    <property type="evidence" value="ECO:0007669"/>
    <property type="project" value="TreeGrafter"/>
</dbReference>
<dbReference type="Proteomes" id="UP000248961">
    <property type="component" value="Unassembled WGS sequence"/>
</dbReference>
<dbReference type="FunFam" id="2.40.50.100:FF:000050">
    <property type="entry name" value="Exosome complex component rrp4 protein"/>
    <property type="match status" value="1"/>
</dbReference>